<dbReference type="InterPro" id="IPR009080">
    <property type="entry name" value="tRNAsynth_Ia_anticodon-bd"/>
</dbReference>
<keyword evidence="7" id="KW-0963">Cytoplasm</keyword>
<dbReference type="CDD" id="cd00814">
    <property type="entry name" value="MetRS_core"/>
    <property type="match status" value="1"/>
</dbReference>
<dbReference type="Gene3D" id="3.40.50.620">
    <property type="entry name" value="HUPs"/>
    <property type="match status" value="1"/>
</dbReference>
<comment type="subunit">
    <text evidence="7">Monomer.</text>
</comment>
<dbReference type="InterPro" id="IPR033911">
    <property type="entry name" value="MetRS_core"/>
</dbReference>
<feature type="short sequence motif" description="'HIGH' region" evidence="7">
    <location>
        <begin position="12"/>
        <end position="22"/>
    </location>
</feature>
<dbReference type="NCBIfam" id="TIGR00398">
    <property type="entry name" value="metG"/>
    <property type="match status" value="1"/>
</dbReference>
<dbReference type="SUPFAM" id="SSF52374">
    <property type="entry name" value="Nucleotidylyl transferase"/>
    <property type="match status" value="1"/>
</dbReference>
<dbReference type="SUPFAM" id="SSF47323">
    <property type="entry name" value="Anticodon-binding domain of a subclass of class I aminoacyl-tRNA synthetases"/>
    <property type="match status" value="1"/>
</dbReference>
<evidence type="ECO:0000259" key="8">
    <source>
        <dbReference type="Pfam" id="PF08264"/>
    </source>
</evidence>
<keyword evidence="4 7" id="KW-0067">ATP-binding</keyword>
<dbReference type="InterPro" id="IPR013155">
    <property type="entry name" value="M/V/L/I-tRNA-synth_anticd-bd"/>
</dbReference>
<dbReference type="PRINTS" id="PR01041">
    <property type="entry name" value="TRNASYNTHMET"/>
</dbReference>
<dbReference type="FunFam" id="2.170.220.10:FF:000002">
    <property type="entry name" value="Methionine--tRNA ligase"/>
    <property type="match status" value="1"/>
</dbReference>
<feature type="domain" description="Methionyl/Valyl/Leucyl/Isoleucyl-tRNA synthetase anticodon-binding" evidence="8">
    <location>
        <begin position="380"/>
        <end position="482"/>
    </location>
</feature>
<evidence type="ECO:0000256" key="1">
    <source>
        <dbReference type="ARBA" id="ARBA00003314"/>
    </source>
</evidence>
<dbReference type="EMBL" id="JAAYEE010000180">
    <property type="protein sequence ID" value="NLW35880.1"/>
    <property type="molecule type" value="Genomic_DNA"/>
</dbReference>
<protein>
    <recommendedName>
        <fullName evidence="7">Methionine--tRNA ligase</fullName>
        <ecNumber evidence="7">6.1.1.10</ecNumber>
    </recommendedName>
    <alternativeName>
        <fullName evidence="7">Methionyl-tRNA synthetase</fullName>
        <shortName evidence="7">MetRS</shortName>
    </alternativeName>
</protein>
<dbReference type="PANTHER" id="PTHR43326">
    <property type="entry name" value="METHIONYL-TRNA SYNTHETASE"/>
    <property type="match status" value="1"/>
</dbReference>
<keyword evidence="5 7" id="KW-0648">Protein biosynthesis</keyword>
<reference evidence="10" key="1">
    <citation type="journal article" date="2020" name="Biotechnol. Biofuels">
        <title>New insights from the biogas microbiome by comprehensive genome-resolved metagenomics of nearly 1600 species originating from multiple anaerobic digesters.</title>
        <authorList>
            <person name="Campanaro S."/>
            <person name="Treu L."/>
            <person name="Rodriguez-R L.M."/>
            <person name="Kovalovszki A."/>
            <person name="Ziels R.M."/>
            <person name="Maus I."/>
            <person name="Zhu X."/>
            <person name="Kougias P.G."/>
            <person name="Basile A."/>
            <person name="Luo G."/>
            <person name="Schluter A."/>
            <person name="Konstantinidis K.T."/>
            <person name="Angelidaki I."/>
        </authorList>
    </citation>
    <scope>NUCLEOTIDE SEQUENCE</scope>
    <source>
        <strain evidence="10">AS06rmzACSIP_7</strain>
    </source>
</reference>
<evidence type="ECO:0000259" key="9">
    <source>
        <dbReference type="Pfam" id="PF09334"/>
    </source>
</evidence>
<dbReference type="InterPro" id="IPR023457">
    <property type="entry name" value="Met-tRNA_synth_2"/>
</dbReference>
<dbReference type="InterPro" id="IPR015413">
    <property type="entry name" value="Methionyl/Leucyl_tRNA_Synth"/>
</dbReference>
<dbReference type="AlphaFoldDB" id="A0A971M4Y6"/>
<name>A0A971M4Y6_9BACT</name>
<dbReference type="InterPro" id="IPR014758">
    <property type="entry name" value="Met-tRNA_synth"/>
</dbReference>
<feature type="domain" description="Methionyl/Leucyl tRNA synthetase" evidence="9">
    <location>
        <begin position="5"/>
        <end position="149"/>
    </location>
</feature>
<feature type="binding site" evidence="7">
    <location>
        <position position="130"/>
    </location>
    <ligand>
        <name>Zn(2+)</name>
        <dbReference type="ChEBI" id="CHEBI:29105"/>
    </ligand>
</feature>
<accession>A0A971M4Y6</accession>
<dbReference type="CDD" id="cd07957">
    <property type="entry name" value="Anticodon_Ia_Met"/>
    <property type="match status" value="1"/>
</dbReference>
<evidence type="ECO:0000256" key="3">
    <source>
        <dbReference type="ARBA" id="ARBA00022741"/>
    </source>
</evidence>
<dbReference type="InterPro" id="IPR041872">
    <property type="entry name" value="Anticodon_Met"/>
</dbReference>
<feature type="binding site" evidence="7">
    <location>
        <position position="147"/>
    </location>
    <ligand>
        <name>Zn(2+)</name>
        <dbReference type="ChEBI" id="CHEBI:29105"/>
    </ligand>
</feature>
<gene>
    <name evidence="7 10" type="primary">metG</name>
    <name evidence="10" type="ORF">GXY80_10435</name>
</gene>
<dbReference type="NCBIfam" id="NF008900">
    <property type="entry name" value="PRK12267.1"/>
    <property type="match status" value="1"/>
</dbReference>
<feature type="binding site" evidence="7">
    <location>
        <position position="127"/>
    </location>
    <ligand>
        <name>Zn(2+)</name>
        <dbReference type="ChEBI" id="CHEBI:29105"/>
    </ligand>
</feature>
<dbReference type="GO" id="GO:0005737">
    <property type="term" value="C:cytoplasm"/>
    <property type="evidence" value="ECO:0007669"/>
    <property type="project" value="UniProtKB-SubCell"/>
</dbReference>
<dbReference type="Proteomes" id="UP000777265">
    <property type="component" value="Unassembled WGS sequence"/>
</dbReference>
<comment type="function">
    <text evidence="1 7">Is required not only for elongation of protein synthesis but also for the initiation of all mRNA translation through initiator tRNA(fMet) aminoacylation.</text>
</comment>
<keyword evidence="7" id="KW-0862">Zinc</keyword>
<dbReference type="EC" id="6.1.1.10" evidence="7"/>
<sequence>MNKHYYITTPIYYINDVPHIGHAYTTIAADVMARYKRICGYDVFFLTGTDEHGQKVEKAAAQQGIQPRELADRMVSRFSDLWEALNISNTGFVRTTEERHRKVVRHIFQKVYEKGDIYLGDYEDWYCVPCETYFTETQLKDGACPDCLRPTEKLKEESYFFRLSKYEDRLLKLLEEHKDFVMPEVRYNEVASFIKGGLRDLSVSRTSFNWGIPVPMNQNHIVYVWFDALANYITGIGFLEDMEQFSAFWPCDAHLMGKDILRFHAVYWPSFLMALDIEPPKHVFAHGWWTIEGQKMSKSLGNVVDPNEVVRTYGVDEFRFFLFREVPFGLDGDFSRQAIVNRINGDLANDFGNLASRSATMIGKFLKGKIERPDVRNGADEYVEGNVRRLIEEYRKEMEIFAYHKALQDVFEIISILNKYIDSEAPWKLAKEGDGRIKTVLYNIWNSLRIAAMLLYPFMPAKSEEIWNAVGIGKPIAKVRFDDEKVFYLADDLGYIDKIKPIFPRIEG</sequence>
<evidence type="ECO:0000313" key="10">
    <source>
        <dbReference type="EMBL" id="NLW35880.1"/>
    </source>
</evidence>
<dbReference type="PANTHER" id="PTHR43326:SF1">
    <property type="entry name" value="METHIONINE--TRNA LIGASE, MITOCHONDRIAL"/>
    <property type="match status" value="1"/>
</dbReference>
<feature type="domain" description="Methionyl/Leucyl tRNA synthetase" evidence="9">
    <location>
        <begin position="154"/>
        <end position="358"/>
    </location>
</feature>
<dbReference type="GO" id="GO:0006431">
    <property type="term" value="P:methionyl-tRNA aminoacylation"/>
    <property type="evidence" value="ECO:0007669"/>
    <property type="project" value="UniProtKB-UniRule"/>
</dbReference>
<comment type="caution">
    <text evidence="7">Lacks conserved residue(s) required for the propagation of feature annotation.</text>
</comment>
<organism evidence="10 11">
    <name type="scientific">Syntrophorhabdus aromaticivorans</name>
    <dbReference type="NCBI Taxonomy" id="328301"/>
    <lineage>
        <taxon>Bacteria</taxon>
        <taxon>Pseudomonadati</taxon>
        <taxon>Thermodesulfobacteriota</taxon>
        <taxon>Syntrophorhabdia</taxon>
        <taxon>Syntrophorhabdales</taxon>
        <taxon>Syntrophorhabdaceae</taxon>
        <taxon>Syntrophorhabdus</taxon>
    </lineage>
</organism>
<dbReference type="Gene3D" id="1.10.730.10">
    <property type="entry name" value="Isoleucyl-tRNA Synthetase, Domain 1"/>
    <property type="match status" value="1"/>
</dbReference>
<dbReference type="GO" id="GO:0004825">
    <property type="term" value="F:methionine-tRNA ligase activity"/>
    <property type="evidence" value="ECO:0007669"/>
    <property type="project" value="UniProtKB-UniRule"/>
</dbReference>
<evidence type="ECO:0000313" key="11">
    <source>
        <dbReference type="Proteomes" id="UP000777265"/>
    </source>
</evidence>
<keyword evidence="2 7" id="KW-0436">Ligase</keyword>
<evidence type="ECO:0000256" key="2">
    <source>
        <dbReference type="ARBA" id="ARBA00022598"/>
    </source>
</evidence>
<dbReference type="GO" id="GO:0005524">
    <property type="term" value="F:ATP binding"/>
    <property type="evidence" value="ECO:0007669"/>
    <property type="project" value="UniProtKB-UniRule"/>
</dbReference>
<comment type="catalytic activity">
    <reaction evidence="7">
        <text>tRNA(Met) + L-methionine + ATP = L-methionyl-tRNA(Met) + AMP + diphosphate</text>
        <dbReference type="Rhea" id="RHEA:13481"/>
        <dbReference type="Rhea" id="RHEA-COMP:9667"/>
        <dbReference type="Rhea" id="RHEA-COMP:9698"/>
        <dbReference type="ChEBI" id="CHEBI:30616"/>
        <dbReference type="ChEBI" id="CHEBI:33019"/>
        <dbReference type="ChEBI" id="CHEBI:57844"/>
        <dbReference type="ChEBI" id="CHEBI:78442"/>
        <dbReference type="ChEBI" id="CHEBI:78530"/>
        <dbReference type="ChEBI" id="CHEBI:456215"/>
        <dbReference type="EC" id="6.1.1.10"/>
    </reaction>
</comment>
<dbReference type="InterPro" id="IPR014729">
    <property type="entry name" value="Rossmann-like_a/b/a_fold"/>
</dbReference>
<proteinExistence type="inferred from homology"/>
<feature type="short sequence motif" description="'KMSKS' region" evidence="7">
    <location>
        <begin position="295"/>
        <end position="299"/>
    </location>
</feature>
<reference evidence="10" key="2">
    <citation type="submission" date="2020-01" db="EMBL/GenBank/DDBJ databases">
        <authorList>
            <person name="Campanaro S."/>
        </authorList>
    </citation>
    <scope>NUCLEOTIDE SEQUENCE</scope>
    <source>
        <strain evidence="10">AS06rmzACSIP_7</strain>
    </source>
</reference>
<keyword evidence="7" id="KW-0479">Metal-binding</keyword>
<keyword evidence="6 7" id="KW-0030">Aminoacyl-tRNA synthetase</keyword>
<evidence type="ECO:0000256" key="6">
    <source>
        <dbReference type="ARBA" id="ARBA00023146"/>
    </source>
</evidence>
<dbReference type="Pfam" id="PF09334">
    <property type="entry name" value="tRNA-synt_1g"/>
    <property type="match status" value="2"/>
</dbReference>
<evidence type="ECO:0000256" key="7">
    <source>
        <dbReference type="HAMAP-Rule" id="MF_01228"/>
    </source>
</evidence>
<comment type="cofactor">
    <cofactor evidence="7">
        <name>Zn(2+)</name>
        <dbReference type="ChEBI" id="CHEBI:29105"/>
    </cofactor>
    <text evidence="7">Binds 1 zinc ion per subunit.</text>
</comment>
<evidence type="ECO:0000256" key="5">
    <source>
        <dbReference type="ARBA" id="ARBA00022917"/>
    </source>
</evidence>
<feature type="binding site" evidence="7">
    <location>
        <position position="144"/>
    </location>
    <ligand>
        <name>Zn(2+)</name>
        <dbReference type="ChEBI" id="CHEBI:29105"/>
    </ligand>
</feature>
<evidence type="ECO:0000256" key="4">
    <source>
        <dbReference type="ARBA" id="ARBA00022840"/>
    </source>
</evidence>
<comment type="similarity">
    <text evidence="7">Belongs to the class-I aminoacyl-tRNA synthetase family. MetG type 2A subfamily.</text>
</comment>
<keyword evidence="3 7" id="KW-0547">Nucleotide-binding</keyword>
<dbReference type="Gene3D" id="2.170.220.10">
    <property type="match status" value="1"/>
</dbReference>
<dbReference type="HAMAP" id="MF_01228">
    <property type="entry name" value="Met_tRNA_synth_type2"/>
    <property type="match status" value="1"/>
</dbReference>
<dbReference type="Pfam" id="PF08264">
    <property type="entry name" value="Anticodon_1"/>
    <property type="match status" value="1"/>
</dbReference>
<dbReference type="GO" id="GO:0046872">
    <property type="term" value="F:metal ion binding"/>
    <property type="evidence" value="ECO:0007669"/>
    <property type="project" value="UniProtKB-KW"/>
</dbReference>
<comment type="caution">
    <text evidence="10">The sequence shown here is derived from an EMBL/GenBank/DDBJ whole genome shotgun (WGS) entry which is preliminary data.</text>
</comment>
<comment type="subcellular location">
    <subcellularLocation>
        <location evidence="7">Cytoplasm</location>
    </subcellularLocation>
</comment>